<dbReference type="Pfam" id="PF04095">
    <property type="entry name" value="NAPRTase"/>
    <property type="match status" value="1"/>
</dbReference>
<reference evidence="9 10" key="1">
    <citation type="submission" date="2021-03" db="EMBL/GenBank/DDBJ databases">
        <title>The complete genome sequence of Acetobacter sacchari TBRC 11175.</title>
        <authorList>
            <person name="Charoenyingcharoen P."/>
            <person name="Yukphan P."/>
        </authorList>
    </citation>
    <scope>NUCLEOTIDE SEQUENCE [LARGE SCALE GENOMIC DNA]</scope>
    <source>
        <strain evidence="9 10">TBRC 11175</strain>
    </source>
</reference>
<evidence type="ECO:0000256" key="2">
    <source>
        <dbReference type="ARBA" id="ARBA00022642"/>
    </source>
</evidence>
<keyword evidence="9" id="KW-0436">Ligase</keyword>
<keyword evidence="2" id="KW-0662">Pyridine nucleotide biosynthesis</keyword>
<dbReference type="GO" id="GO:0004516">
    <property type="term" value="F:nicotinate phosphoribosyltransferase activity"/>
    <property type="evidence" value="ECO:0007669"/>
    <property type="project" value="UniProtKB-EC"/>
</dbReference>
<evidence type="ECO:0000256" key="5">
    <source>
        <dbReference type="ARBA" id="ARBA00035007"/>
    </source>
</evidence>
<evidence type="ECO:0000256" key="3">
    <source>
        <dbReference type="ARBA" id="ARBA00022676"/>
    </source>
</evidence>
<dbReference type="EMBL" id="JAFVMF010000031">
    <property type="protein sequence ID" value="MBO1361837.1"/>
    <property type="molecule type" value="Genomic_DNA"/>
</dbReference>
<keyword evidence="3 9" id="KW-0328">Glycosyltransferase</keyword>
<comment type="similarity">
    <text evidence="1">Belongs to the NAPRTase family.</text>
</comment>
<keyword evidence="4" id="KW-0808">Transferase</keyword>
<dbReference type="InterPro" id="IPR016471">
    <property type="entry name" value="Nicotinamide_PRibTrfase"/>
</dbReference>
<dbReference type="SUPFAM" id="SSF51690">
    <property type="entry name" value="Nicotinate/Quinolinate PRTase C-terminal domain-like"/>
    <property type="match status" value="1"/>
</dbReference>
<name>A0ABS3M0X5_9PROT</name>
<dbReference type="PANTHER" id="PTHR43816:SF1">
    <property type="entry name" value="NICOTINAMIDE PHOSPHORIBOSYLTRANSFERASE"/>
    <property type="match status" value="1"/>
</dbReference>
<dbReference type="NCBIfam" id="NF006629">
    <property type="entry name" value="PRK09198.1"/>
    <property type="match status" value="1"/>
</dbReference>
<dbReference type="PIRSF" id="PIRSF005943">
    <property type="entry name" value="NMPRT"/>
    <property type="match status" value="1"/>
</dbReference>
<dbReference type="InterPro" id="IPR041525">
    <property type="entry name" value="N/Namide_PRibTrfase"/>
</dbReference>
<evidence type="ECO:0000256" key="6">
    <source>
        <dbReference type="ARBA" id="ARBA00035024"/>
    </source>
</evidence>
<evidence type="ECO:0000256" key="4">
    <source>
        <dbReference type="ARBA" id="ARBA00022679"/>
    </source>
</evidence>
<evidence type="ECO:0000256" key="7">
    <source>
        <dbReference type="ARBA" id="ARBA00035036"/>
    </source>
</evidence>
<evidence type="ECO:0000256" key="1">
    <source>
        <dbReference type="ARBA" id="ARBA00010897"/>
    </source>
</evidence>
<dbReference type="Proteomes" id="UP000664771">
    <property type="component" value="Unassembled WGS sequence"/>
</dbReference>
<dbReference type="EC" id="2.4.2.12" evidence="6"/>
<dbReference type="GO" id="GO:0016757">
    <property type="term" value="F:glycosyltransferase activity"/>
    <property type="evidence" value="ECO:0007669"/>
    <property type="project" value="UniProtKB-KW"/>
</dbReference>
<feature type="domain" description="Nicotinate/nicotinamide phosphoribosyltransferase" evidence="8">
    <location>
        <begin position="170"/>
        <end position="431"/>
    </location>
</feature>
<proteinExistence type="inferred from homology"/>
<dbReference type="InterPro" id="IPR036068">
    <property type="entry name" value="Nicotinate_pribotase-like_C"/>
</dbReference>
<evidence type="ECO:0000313" key="9">
    <source>
        <dbReference type="EMBL" id="MBO1361837.1"/>
    </source>
</evidence>
<evidence type="ECO:0000259" key="8">
    <source>
        <dbReference type="Pfam" id="PF04095"/>
    </source>
</evidence>
<keyword evidence="10" id="KW-1185">Reference proteome</keyword>
<gene>
    <name evidence="9" type="ORF">J2D73_18805</name>
</gene>
<evidence type="ECO:0000313" key="10">
    <source>
        <dbReference type="Proteomes" id="UP000664771"/>
    </source>
</evidence>
<protein>
    <recommendedName>
        <fullName evidence="7">Nicotinamide phosphoribosyltransferase</fullName>
        <ecNumber evidence="6">2.4.2.12</ecNumber>
    </recommendedName>
</protein>
<organism evidence="9 10">
    <name type="scientific">Acetobacter sacchari</name>
    <dbReference type="NCBI Taxonomy" id="2661687"/>
    <lineage>
        <taxon>Bacteria</taxon>
        <taxon>Pseudomonadati</taxon>
        <taxon>Pseudomonadota</taxon>
        <taxon>Alphaproteobacteria</taxon>
        <taxon>Acetobacterales</taxon>
        <taxon>Acetobacteraceae</taxon>
        <taxon>Acetobacter</taxon>
    </lineage>
</organism>
<dbReference type="InterPro" id="IPR013785">
    <property type="entry name" value="Aldolase_TIM"/>
</dbReference>
<comment type="pathway">
    <text evidence="5">Cofactor biosynthesis; NAD(+) biosynthesis; nicotinamide D-ribonucleotide from 5-phospho-alpha-D-ribose 1-diphosphate and nicotinamide: step 1/1.</text>
</comment>
<comment type="caution">
    <text evidence="9">The sequence shown here is derived from an EMBL/GenBank/DDBJ whole genome shotgun (WGS) entry which is preliminary data.</text>
</comment>
<accession>A0ABS3M0X5</accession>
<sequence>MIPESTSLIYTNFTARTARLFQGLPDYDGKAVVLGVQRAVDDIVEMWRRTFFSIEKNVALKLLSRRLERSLPDNCDVDGLIVDFADLHDLGYLPLRIKALPEGRRVGMKVPFMTVVNTDARFAFLTNYLETIFSDELWKTIVNATTAFEYRRLLDSAAMRTAGSTAAVSYQAHDFSMRGMSGVHDAANTGIAHLACFLGTDTIPAIDVVEKHYPEHDDNYQYGCSVPATEHLVMCLGGRETEIDTFRDLIVKKFPTGIVSIVSDTWDFFRVVTEFVTRLKTEILARRPDSSGQAKVVFRPDSGDPVKIICGDPEAPMGSPERKGAVECLYEVFGGERLETGYILLHPAIGVIYGDSITLARASAIVAGLEAKGFASTNVVFGVGSFTYQYVTRDSLSITSKGTYAVVDGSPINLFKNPATDDGTKKSATGLLRVDEVNGEYVLREGVTREDEEGGALQTIFEDNAFLRRQTWSAVRANIAAELASYYGVSSVNR</sequence>
<dbReference type="PANTHER" id="PTHR43816">
    <property type="entry name" value="NICOTINAMIDE PHOSPHORIBOSYLTRANSFERASE"/>
    <property type="match status" value="1"/>
</dbReference>
<dbReference type="Gene3D" id="3.20.20.70">
    <property type="entry name" value="Aldolase class I"/>
    <property type="match status" value="1"/>
</dbReference>